<reference evidence="1 2" key="1">
    <citation type="submission" date="2023-08" db="EMBL/GenBank/DDBJ databases">
        <title>Complete genome sequences of 12 bacterial strains from the honey bee gut, resolved with long-read nanopore sequencing.</title>
        <authorList>
            <person name="Kwong W.K."/>
            <person name="Acheampong S."/>
            <person name="Polat M.F."/>
        </authorList>
    </citation>
    <scope>NUCLEOTIDE SEQUENCE [LARGE SCALE GENOMIC DNA]</scope>
    <source>
        <strain evidence="2">wkB9</strain>
    </source>
</reference>
<dbReference type="EMBL" id="CP132375">
    <property type="protein sequence ID" value="WLS99234.1"/>
    <property type="molecule type" value="Genomic_DNA"/>
</dbReference>
<evidence type="ECO:0000313" key="1">
    <source>
        <dbReference type="EMBL" id="WLS99234.1"/>
    </source>
</evidence>
<organism evidence="1 2">
    <name type="scientific">Snodgrassella alvi</name>
    <dbReference type="NCBI Taxonomy" id="1196083"/>
    <lineage>
        <taxon>Bacteria</taxon>
        <taxon>Pseudomonadati</taxon>
        <taxon>Pseudomonadota</taxon>
        <taxon>Betaproteobacteria</taxon>
        <taxon>Neisseriales</taxon>
        <taxon>Neisseriaceae</taxon>
        <taxon>Snodgrassella</taxon>
    </lineage>
</organism>
<evidence type="ECO:0000313" key="2">
    <source>
        <dbReference type="Proteomes" id="UP001229773"/>
    </source>
</evidence>
<dbReference type="Proteomes" id="UP001229773">
    <property type="component" value="Chromosome"/>
</dbReference>
<sequence>MQHSVSPYLISCYNSKYENNNKRHLFSNGQDCKRYMPLDDLMGQDLLKLFNRFLSSFLKKDYVIENKKILFRIDKLVLVPEKRVIYGYIHKGEWGIPAKVKDSKGVKQPYEMSHTEAPMVAHFFYFYIPQGREEGICLLENVGNSGIKTLFSDSFNFHYQKLLSNRKLKFASLQYSEIYRVWEKAIANSITITKFQDVKDDVADKIQKFLGNNEQIMKIKLENKFALKDFLFGNKFSSDINKSSPNHMVALWEESGSKVTGEFSLNGKKKIFRLGNLKSTRCQLLIDEDDVSFLDGVPDHHELVKFCEDIVEDIKMRIYK</sequence>
<proteinExistence type="predicted"/>
<dbReference type="RefSeq" id="WP_144353282.1">
    <property type="nucleotide sequence ID" value="NZ_CP132375.1"/>
</dbReference>
<protein>
    <submittedName>
        <fullName evidence="1">Uncharacterized protein</fullName>
    </submittedName>
</protein>
<name>A0ABD7Z3Q1_9NEIS</name>
<accession>A0ABD7Z3Q1</accession>
<dbReference type="AlphaFoldDB" id="A0ABD7Z3Q1"/>
<gene>
    <name evidence="1" type="ORF">RAM05_04355</name>
</gene>
<dbReference type="GeneID" id="32536091"/>